<evidence type="ECO:0000313" key="1">
    <source>
        <dbReference type="EMBL" id="SIT11607.1"/>
    </source>
</evidence>
<dbReference type="Proteomes" id="UP000185639">
    <property type="component" value="Unassembled WGS sequence"/>
</dbReference>
<protein>
    <submittedName>
        <fullName evidence="1">Uncharacterized protein</fullName>
    </submittedName>
</protein>
<organism evidence="1 2">
    <name type="scientific">Thalassolituus maritimus</name>
    <dbReference type="NCBI Taxonomy" id="484498"/>
    <lineage>
        <taxon>Bacteria</taxon>
        <taxon>Pseudomonadati</taxon>
        <taxon>Pseudomonadota</taxon>
        <taxon>Gammaproteobacteria</taxon>
        <taxon>Oceanospirillales</taxon>
        <taxon>Oceanospirillaceae</taxon>
        <taxon>Thalassolituus</taxon>
    </lineage>
</organism>
<keyword evidence="2" id="KW-1185">Reference proteome</keyword>
<name>A0A1N7PMB1_9GAMM</name>
<dbReference type="AlphaFoldDB" id="A0A1N7PMB1"/>
<gene>
    <name evidence="1" type="ORF">SAMN05421686_11081</name>
</gene>
<accession>A0A1N7PMB1</accession>
<reference evidence="2" key="1">
    <citation type="submission" date="2017-01" db="EMBL/GenBank/DDBJ databases">
        <authorList>
            <person name="Varghese N."/>
            <person name="Submissions S."/>
        </authorList>
    </citation>
    <scope>NUCLEOTIDE SEQUENCE [LARGE SCALE GENOMIC DNA]</scope>
    <source>
        <strain evidence="2">DSM 24913</strain>
    </source>
</reference>
<sequence length="142" mass="15503">MLKRIPLHPTVENPATKGSAPMSCAALICTAGCPSDVTEKLAESLPDVCFDCYSSEVTSAQNICPYKDIYLLISAEDIIGIEEDWLNTTTAFKGISLKERNVFIQGYRNELLSPDWEALLNTFASRGAVPVLLDSAQAQVNF</sequence>
<proteinExistence type="predicted"/>
<dbReference type="STRING" id="484498.SAMN05421686_11081"/>
<evidence type="ECO:0000313" key="2">
    <source>
        <dbReference type="Proteomes" id="UP000185639"/>
    </source>
</evidence>
<dbReference type="RefSeq" id="WP_076517374.1">
    <property type="nucleotide sequence ID" value="NZ_FTOH01000010.1"/>
</dbReference>
<dbReference type="EMBL" id="FTOH01000010">
    <property type="protein sequence ID" value="SIT11607.1"/>
    <property type="molecule type" value="Genomic_DNA"/>
</dbReference>